<evidence type="ECO:0000313" key="3">
    <source>
        <dbReference type="Proteomes" id="UP001519535"/>
    </source>
</evidence>
<organism evidence="2 3">
    <name type="scientific">Mycolicibacter acidiphilus</name>
    <dbReference type="NCBI Taxonomy" id="2835306"/>
    <lineage>
        <taxon>Bacteria</taxon>
        <taxon>Bacillati</taxon>
        <taxon>Actinomycetota</taxon>
        <taxon>Actinomycetes</taxon>
        <taxon>Mycobacteriales</taxon>
        <taxon>Mycobacteriaceae</taxon>
        <taxon>Mycolicibacter</taxon>
    </lineage>
</organism>
<keyword evidence="1" id="KW-0732">Signal</keyword>
<evidence type="ECO:0000256" key="1">
    <source>
        <dbReference type="SAM" id="SignalP"/>
    </source>
</evidence>
<dbReference type="EMBL" id="JAHCLR010000021">
    <property type="protein sequence ID" value="MBS9534324.1"/>
    <property type="molecule type" value="Genomic_DNA"/>
</dbReference>
<evidence type="ECO:0000313" key="2">
    <source>
        <dbReference type="EMBL" id="MBS9534324.1"/>
    </source>
</evidence>
<sequence length="226" mass="23693">MLALIGGAAAAAFALFAVPAALAHADTAGGGPYETCADGTCLVMGVDNPDTWTYGGFRPYFTDWKGDQAYNVDLSGADGTSTDAGSYDVKVEDFWTPLISSSTYHYGDFTPAAGETGADLGAFADLTGTSVYTTTVGDFHQVTIDASNGATYWIVTTPDFVNTVVTMDGASQDYIQHTGDAAPSFLWNSLTDPTFVSVPNYLIPDDPYSGIDFDPSQFLDGSVASL</sequence>
<name>A0ABS5RL55_9MYCO</name>
<feature type="chain" id="PRO_5045599974" evidence="1">
    <location>
        <begin position="24"/>
        <end position="226"/>
    </location>
</feature>
<dbReference type="Proteomes" id="UP001519535">
    <property type="component" value="Unassembled WGS sequence"/>
</dbReference>
<proteinExistence type="predicted"/>
<gene>
    <name evidence="2" type="ORF">KIH27_12080</name>
</gene>
<accession>A0ABS5RL55</accession>
<protein>
    <submittedName>
        <fullName evidence="2">Uncharacterized protein</fullName>
    </submittedName>
</protein>
<keyword evidence="3" id="KW-1185">Reference proteome</keyword>
<feature type="signal peptide" evidence="1">
    <location>
        <begin position="1"/>
        <end position="23"/>
    </location>
</feature>
<reference evidence="2 3" key="1">
    <citation type="submission" date="2021-05" db="EMBL/GenBank/DDBJ databases">
        <title>Mycobacterium acidophilum sp. nov., an extremely acid-tolerant member of the genus Mycobacterium.</title>
        <authorList>
            <person name="Xia J."/>
        </authorList>
    </citation>
    <scope>NUCLEOTIDE SEQUENCE [LARGE SCALE GENOMIC DNA]</scope>
    <source>
        <strain evidence="2 3">M1</strain>
    </source>
</reference>
<dbReference type="RefSeq" id="WP_214093188.1">
    <property type="nucleotide sequence ID" value="NZ_JAHCLR010000021.1"/>
</dbReference>
<comment type="caution">
    <text evidence="2">The sequence shown here is derived from an EMBL/GenBank/DDBJ whole genome shotgun (WGS) entry which is preliminary data.</text>
</comment>